<dbReference type="SMART" id="SM00400">
    <property type="entry name" value="ZnF_CHCC"/>
    <property type="match status" value="1"/>
</dbReference>
<feature type="domain" description="Toprim" evidence="16">
    <location>
        <begin position="257"/>
        <end position="340"/>
    </location>
</feature>
<comment type="catalytic activity">
    <reaction evidence="12">
        <text>ssDNA + n NTP = ssDNA/pppN(pN)n-1 hybrid + (n-1) diphosphate.</text>
        <dbReference type="EC" id="2.7.7.101"/>
    </reaction>
</comment>
<dbReference type="InterPro" id="IPR013264">
    <property type="entry name" value="DNAG_N"/>
</dbReference>
<dbReference type="SUPFAM" id="SSF56731">
    <property type="entry name" value="DNA primase core"/>
    <property type="match status" value="1"/>
</dbReference>
<gene>
    <name evidence="12" type="primary">dnaG</name>
    <name evidence="17" type="ORF">CVV26_02350</name>
</gene>
<dbReference type="InterPro" id="IPR050219">
    <property type="entry name" value="DnaG_primase"/>
</dbReference>
<accession>A0A2N1UN68</accession>
<comment type="caution">
    <text evidence="17">The sequence shown here is derived from an EMBL/GenBank/DDBJ whole genome shotgun (WGS) entry which is preliminary data.</text>
</comment>
<dbReference type="Pfam" id="PF01807">
    <property type="entry name" value="Zn_ribbon_DnaG"/>
    <property type="match status" value="1"/>
</dbReference>
<evidence type="ECO:0000256" key="7">
    <source>
        <dbReference type="ARBA" id="ARBA00022771"/>
    </source>
</evidence>
<dbReference type="Proteomes" id="UP000233414">
    <property type="component" value="Unassembled WGS sequence"/>
</dbReference>
<dbReference type="Gene3D" id="3.90.980.10">
    <property type="entry name" value="DNA primase, catalytic core, N-terminal domain"/>
    <property type="match status" value="1"/>
</dbReference>
<dbReference type="SMART" id="SM00493">
    <property type="entry name" value="TOPRIM"/>
    <property type="match status" value="1"/>
</dbReference>
<keyword evidence="6 12" id="KW-0479">Metal-binding</keyword>
<name>A0A2N1UN68_9BACT</name>
<dbReference type="FunFam" id="3.90.580.10:FF:000001">
    <property type="entry name" value="DNA primase"/>
    <property type="match status" value="1"/>
</dbReference>
<keyword evidence="3 12" id="KW-0808">Transferase</keyword>
<sequence length="592" mass="69429">MDNITDEIKSRLDIIDVIQEYLPQLKQAGVNWKTFCPFHNEKTPSFTVSREKQIWHCFGCSEGGDIFSFIMKIEGVEFVDALRILAKKANVVLKKQDPQLTSQRTILLDICQTASDFYHQILIKYSQGEIAREYLKERKISSNTAKDFQLGYAPNSWESLTKFLLNKNFKENELIESGLVIKSANTNMEYQIYDRFRNRLIFPIRDVYKNVIGFSGRILSENKEEAKYINTPQTLIYNKSHVLYGIEQAKQEIRKENLAVLVEGNMDVISSHQAGIKNVVACSGTALTLEQIKLLKRYSSNLALSFDVDLAGQEATKRGIDIAWQQEMNIKIIKFLKGKDPDECIRKDVNIWREAIQNSQSIMEYYFDFVFLNLDLTKIENKKNTAKILLPLIARLSNKIEQTHWLQKLGEFLNIDEQILRDLIIDKKNTNSNLKPELKEENKIDQDLLIEEKIVGLFLKFYENFKNLKFSFDILQNKELKELAKNFIREYTEKKKEFNENKWLKSISKEMADYFNKLIFLIEKDFSIFDSSIELEIQKNIRILKKNILTQELKIIEENFKKAEEKKDFNEINSLEKKFKEVIKQLNEIENN</sequence>
<dbReference type="Pfam" id="PF10410">
    <property type="entry name" value="DnaB_bind"/>
    <property type="match status" value="1"/>
</dbReference>
<evidence type="ECO:0000256" key="12">
    <source>
        <dbReference type="HAMAP-Rule" id="MF_00974"/>
    </source>
</evidence>
<evidence type="ECO:0000256" key="1">
    <source>
        <dbReference type="ARBA" id="ARBA00022478"/>
    </source>
</evidence>
<dbReference type="GO" id="GO:0006269">
    <property type="term" value="P:DNA replication, synthesis of primer"/>
    <property type="evidence" value="ECO:0007669"/>
    <property type="project" value="UniProtKB-UniRule"/>
</dbReference>
<keyword evidence="7 12" id="KW-0863">Zinc-finger</keyword>
<evidence type="ECO:0000256" key="15">
    <source>
        <dbReference type="SAM" id="Coils"/>
    </source>
</evidence>
<keyword evidence="1 12" id="KW-0240">DNA-directed RNA polymerase</keyword>
<feature type="coiled-coil region" evidence="15">
    <location>
        <begin position="546"/>
        <end position="592"/>
    </location>
</feature>
<evidence type="ECO:0000256" key="8">
    <source>
        <dbReference type="ARBA" id="ARBA00022833"/>
    </source>
</evidence>
<evidence type="ECO:0000256" key="10">
    <source>
        <dbReference type="ARBA" id="ARBA00023125"/>
    </source>
</evidence>
<evidence type="ECO:0000256" key="6">
    <source>
        <dbReference type="ARBA" id="ARBA00022723"/>
    </source>
</evidence>
<keyword evidence="10 12" id="KW-0238">DNA-binding</keyword>
<dbReference type="InterPro" id="IPR019475">
    <property type="entry name" value="DNA_primase_DnaB-bd"/>
</dbReference>
<comment type="similarity">
    <text evidence="12 13">Belongs to the DnaG primase family.</text>
</comment>
<evidence type="ECO:0000313" key="17">
    <source>
        <dbReference type="EMBL" id="PKL72253.1"/>
    </source>
</evidence>
<keyword evidence="15" id="KW-0175">Coiled coil</keyword>
<dbReference type="GO" id="GO:0000428">
    <property type="term" value="C:DNA-directed RNA polymerase complex"/>
    <property type="evidence" value="ECO:0007669"/>
    <property type="project" value="UniProtKB-KW"/>
</dbReference>
<evidence type="ECO:0000256" key="2">
    <source>
        <dbReference type="ARBA" id="ARBA00022515"/>
    </source>
</evidence>
<keyword evidence="8 12" id="KW-0862">Zinc</keyword>
<dbReference type="PROSITE" id="PS50880">
    <property type="entry name" value="TOPRIM"/>
    <property type="match status" value="1"/>
</dbReference>
<dbReference type="AlphaFoldDB" id="A0A2N1UN68"/>
<comment type="function">
    <text evidence="12 13">RNA polymerase that catalyzes the synthesis of short RNA molecules used as primers for DNA polymerase during DNA replication.</text>
</comment>
<dbReference type="NCBIfam" id="TIGR01391">
    <property type="entry name" value="dnaG"/>
    <property type="match status" value="1"/>
</dbReference>
<organism evidence="17 18">
    <name type="scientific">Candidatus Kuenenbacteria bacterium HGW-Kuenenbacteria-1</name>
    <dbReference type="NCBI Taxonomy" id="2013812"/>
    <lineage>
        <taxon>Bacteria</taxon>
        <taxon>Candidatus Kueneniibacteriota</taxon>
    </lineage>
</organism>
<dbReference type="Gene3D" id="3.40.1360.10">
    <property type="match status" value="1"/>
</dbReference>
<dbReference type="HAMAP" id="MF_00974">
    <property type="entry name" value="DNA_primase_DnaG"/>
    <property type="match status" value="1"/>
</dbReference>
<dbReference type="Gene3D" id="3.90.580.10">
    <property type="entry name" value="Zinc finger, CHC2-type domain"/>
    <property type="match status" value="1"/>
</dbReference>
<keyword evidence="11 12" id="KW-0804">Transcription</keyword>
<dbReference type="InterPro" id="IPR036977">
    <property type="entry name" value="DNA_primase_Znf_CHC2"/>
</dbReference>
<evidence type="ECO:0000259" key="16">
    <source>
        <dbReference type="PROSITE" id="PS50880"/>
    </source>
</evidence>
<dbReference type="InterPro" id="IPR034151">
    <property type="entry name" value="TOPRIM_DnaG_bac"/>
</dbReference>
<evidence type="ECO:0000256" key="9">
    <source>
        <dbReference type="ARBA" id="ARBA00022842"/>
    </source>
</evidence>
<dbReference type="PIRSF" id="PIRSF002811">
    <property type="entry name" value="DnaG"/>
    <property type="match status" value="1"/>
</dbReference>
<comment type="subunit">
    <text evidence="12">Monomer. Interacts with DnaB.</text>
</comment>
<dbReference type="GO" id="GO:0003677">
    <property type="term" value="F:DNA binding"/>
    <property type="evidence" value="ECO:0007669"/>
    <property type="project" value="UniProtKB-KW"/>
</dbReference>
<reference evidence="17 18" key="1">
    <citation type="journal article" date="2017" name="ISME J.">
        <title>Potential for microbial H2 and metal transformations associated with novel bacteria and archaea in deep terrestrial subsurface sediments.</title>
        <authorList>
            <person name="Hernsdorf A.W."/>
            <person name="Amano Y."/>
            <person name="Miyakawa K."/>
            <person name="Ise K."/>
            <person name="Suzuki Y."/>
            <person name="Anantharaman K."/>
            <person name="Probst A."/>
            <person name="Burstein D."/>
            <person name="Thomas B.C."/>
            <person name="Banfield J.F."/>
        </authorList>
    </citation>
    <scope>NUCLEOTIDE SEQUENCE [LARGE SCALE GENOMIC DNA]</scope>
    <source>
        <strain evidence="17">HGW-Kuenenbacteria-1</strain>
    </source>
</reference>
<dbReference type="InterPro" id="IPR002694">
    <property type="entry name" value="Znf_CHC2"/>
</dbReference>
<evidence type="ECO:0000256" key="11">
    <source>
        <dbReference type="ARBA" id="ARBA00023163"/>
    </source>
</evidence>
<comment type="domain">
    <text evidence="12">Contains an N-terminal zinc-binding domain, a central core domain that contains the primase activity, and a C-terminal DnaB-binding domain.</text>
</comment>
<keyword evidence="4 12" id="KW-0548">Nucleotidyltransferase</keyword>
<dbReference type="Pfam" id="PF13155">
    <property type="entry name" value="Toprim_2"/>
    <property type="match status" value="1"/>
</dbReference>
<dbReference type="GO" id="GO:0005737">
    <property type="term" value="C:cytoplasm"/>
    <property type="evidence" value="ECO:0007669"/>
    <property type="project" value="TreeGrafter"/>
</dbReference>
<keyword evidence="5 12" id="KW-0235">DNA replication</keyword>
<dbReference type="InterPro" id="IPR006295">
    <property type="entry name" value="DNA_primase_DnaG"/>
</dbReference>
<dbReference type="GO" id="GO:0008270">
    <property type="term" value="F:zinc ion binding"/>
    <property type="evidence" value="ECO:0007669"/>
    <property type="project" value="UniProtKB-UniRule"/>
</dbReference>
<dbReference type="PANTHER" id="PTHR30313">
    <property type="entry name" value="DNA PRIMASE"/>
    <property type="match status" value="1"/>
</dbReference>
<evidence type="ECO:0000256" key="3">
    <source>
        <dbReference type="ARBA" id="ARBA00022679"/>
    </source>
</evidence>
<evidence type="ECO:0000256" key="4">
    <source>
        <dbReference type="ARBA" id="ARBA00022695"/>
    </source>
</evidence>
<dbReference type="GO" id="GO:0003899">
    <property type="term" value="F:DNA-directed RNA polymerase activity"/>
    <property type="evidence" value="ECO:0007669"/>
    <property type="project" value="UniProtKB-UniRule"/>
</dbReference>
<evidence type="ECO:0000313" key="18">
    <source>
        <dbReference type="Proteomes" id="UP000233414"/>
    </source>
</evidence>
<dbReference type="InterPro" id="IPR006171">
    <property type="entry name" value="TOPRIM_dom"/>
</dbReference>
<dbReference type="Pfam" id="PF08275">
    <property type="entry name" value="DNAG_N"/>
    <property type="match status" value="1"/>
</dbReference>
<keyword evidence="9" id="KW-0460">Magnesium</keyword>
<comment type="cofactor">
    <cofactor evidence="12 13 14">
        <name>Zn(2+)</name>
        <dbReference type="ChEBI" id="CHEBI:29105"/>
    </cofactor>
    <text evidence="12 13 14">Binds 1 zinc ion per monomer.</text>
</comment>
<keyword evidence="2 12" id="KW-0639">Primosome</keyword>
<dbReference type="InterPro" id="IPR037068">
    <property type="entry name" value="DNA_primase_core_N_sf"/>
</dbReference>
<protein>
    <recommendedName>
        <fullName evidence="12 13">DNA primase</fullName>
        <ecNumber evidence="12">2.7.7.101</ecNumber>
    </recommendedName>
</protein>
<dbReference type="CDD" id="cd03364">
    <property type="entry name" value="TOPRIM_DnaG_primases"/>
    <property type="match status" value="1"/>
</dbReference>
<dbReference type="GO" id="GO:1990077">
    <property type="term" value="C:primosome complex"/>
    <property type="evidence" value="ECO:0007669"/>
    <property type="project" value="UniProtKB-KW"/>
</dbReference>
<feature type="zinc finger region" description="CHC2-type" evidence="12 14">
    <location>
        <begin position="36"/>
        <end position="60"/>
    </location>
</feature>
<evidence type="ECO:0000256" key="5">
    <source>
        <dbReference type="ARBA" id="ARBA00022705"/>
    </source>
</evidence>
<dbReference type="SUPFAM" id="SSF57783">
    <property type="entry name" value="Zinc beta-ribbon"/>
    <property type="match status" value="1"/>
</dbReference>
<evidence type="ECO:0000256" key="13">
    <source>
        <dbReference type="PIRNR" id="PIRNR002811"/>
    </source>
</evidence>
<evidence type="ECO:0000256" key="14">
    <source>
        <dbReference type="PIRSR" id="PIRSR002811-1"/>
    </source>
</evidence>
<dbReference type="EC" id="2.7.7.101" evidence="12"/>
<dbReference type="InterPro" id="IPR030846">
    <property type="entry name" value="DnaG_bac"/>
</dbReference>
<dbReference type="EMBL" id="PGYQ01000010">
    <property type="protein sequence ID" value="PKL72253.1"/>
    <property type="molecule type" value="Genomic_DNA"/>
</dbReference>
<dbReference type="PANTHER" id="PTHR30313:SF2">
    <property type="entry name" value="DNA PRIMASE"/>
    <property type="match status" value="1"/>
</dbReference>
<proteinExistence type="inferred from homology"/>